<proteinExistence type="predicted"/>
<dbReference type="EMBL" id="FN645466">
    <property type="protein sequence ID" value="CBI78245.1"/>
    <property type="molecule type" value="Genomic_DNA"/>
</dbReference>
<sequence>MFCVDVESMLYLVLNDFIPFSRVVSKTECIDSVFLANTAFLLSIGCISDIRNTP</sequence>
<name>E6YN07_9HYPH</name>
<organism evidence="1">
    <name type="scientific">Bartonella rochalimae ATCC BAA-1498</name>
    <dbReference type="NCBI Taxonomy" id="685782"/>
    <lineage>
        <taxon>Bacteria</taxon>
        <taxon>Pseudomonadati</taxon>
        <taxon>Pseudomonadota</taxon>
        <taxon>Alphaproteobacteria</taxon>
        <taxon>Hyphomicrobiales</taxon>
        <taxon>Bartonellaceae</taxon>
        <taxon>Bartonella</taxon>
    </lineage>
</organism>
<protein>
    <submittedName>
        <fullName evidence="1">Uncharacterized protein</fullName>
    </submittedName>
</protein>
<accession>E6YN07</accession>
<gene>
    <name evidence="1" type="ORF">BARRO_120002</name>
</gene>
<evidence type="ECO:0000313" key="1">
    <source>
        <dbReference type="EMBL" id="CBI78245.1"/>
    </source>
</evidence>
<reference evidence="1" key="1">
    <citation type="journal article" date="2011" name="PLoS Genet.">
        <title>Parallel evolution of a type IV secretion system in radiating lineages of the host-restricted bacterial pathogen Bartonella.</title>
        <authorList>
            <person name="Engel P."/>
            <person name="Salzburger W."/>
            <person name="Liesch M."/>
            <person name="Chang C.C."/>
            <person name="Maruyama S."/>
            <person name="Lanz C."/>
            <person name="Calteau A."/>
            <person name="Lajus A."/>
            <person name="Medigue C."/>
            <person name="Schuster S.C."/>
            <person name="Dehio C."/>
        </authorList>
    </citation>
    <scope>NUCLEOTIDE SEQUENCE</scope>
    <source>
        <strain evidence="1">ATCC BAA-1498</strain>
    </source>
</reference>
<dbReference type="AlphaFoldDB" id="E6YN07"/>